<evidence type="ECO:0000313" key="1">
    <source>
        <dbReference type="EMBL" id="ROR80015.1"/>
    </source>
</evidence>
<dbReference type="EMBL" id="RKHL01000001">
    <property type="protein sequence ID" value="ROR80015.1"/>
    <property type="molecule type" value="Genomic_DNA"/>
</dbReference>
<reference evidence="1 2" key="1">
    <citation type="submission" date="2018-11" db="EMBL/GenBank/DDBJ databases">
        <title>Sequencing the genomes of 1000 actinobacteria strains.</title>
        <authorList>
            <person name="Klenk H.-P."/>
        </authorList>
    </citation>
    <scope>NUCLEOTIDE SEQUENCE [LARGE SCALE GENOMIC DNA]</scope>
    <source>
        <strain evidence="1 2">DSM 14012</strain>
    </source>
</reference>
<dbReference type="Gene3D" id="3.30.70.60">
    <property type="match status" value="1"/>
</dbReference>
<keyword evidence="2" id="KW-1185">Reference proteome</keyword>
<dbReference type="Proteomes" id="UP000266915">
    <property type="component" value="Unassembled WGS sequence"/>
</dbReference>
<proteinExistence type="predicted"/>
<name>A0A3N2BXK7_9MICO</name>
<dbReference type="RefSeq" id="WP_143736407.1">
    <property type="nucleotide sequence ID" value="NZ_FXAP01000002.1"/>
</dbReference>
<dbReference type="InterPro" id="IPR014717">
    <property type="entry name" value="Transl_elong_EF1B/ribsomal_bS6"/>
</dbReference>
<dbReference type="AlphaFoldDB" id="A0A3N2BXK7"/>
<accession>A0A3N2BXK7</accession>
<organism evidence="1 2">
    <name type="scientific">Plantibacter flavus</name>
    <dbReference type="NCBI Taxonomy" id="150123"/>
    <lineage>
        <taxon>Bacteria</taxon>
        <taxon>Bacillati</taxon>
        <taxon>Actinomycetota</taxon>
        <taxon>Actinomycetes</taxon>
        <taxon>Micrococcales</taxon>
        <taxon>Microbacteriaceae</taxon>
        <taxon>Plantibacter</taxon>
    </lineage>
</organism>
<gene>
    <name evidence="1" type="ORF">EDD42_0046</name>
</gene>
<comment type="caution">
    <text evidence="1">The sequence shown here is derived from an EMBL/GenBank/DDBJ whole genome shotgun (WGS) entry which is preliminary data.</text>
</comment>
<evidence type="ECO:0000313" key="2">
    <source>
        <dbReference type="Proteomes" id="UP000266915"/>
    </source>
</evidence>
<sequence length="204" mass="21172">MKTSQARILLFAAPLTAVTVVLGGVALGAQPLLAQTGTTQAETATVRQGNTALQGVLDSLAGDAERIDDIRTEVEALRTAIPDQANMSSFLSELSGIAATSGVTLSGITVKDPITYEPLASGEGVLDVPAMQGGGRLLAIRLSLTVEGAPEHADTFLSLLRKSTRLFSIDSVSTGGSSSVFLAPPNRWTIGGYIFVLDDAERSE</sequence>
<protein>
    <submittedName>
        <fullName evidence="1">Tfp pilus assembly protein PilO</fullName>
    </submittedName>
</protein>